<feature type="signal peptide" evidence="4">
    <location>
        <begin position="1"/>
        <end position="25"/>
    </location>
</feature>
<feature type="chain" id="PRO_5046783151" evidence="4">
    <location>
        <begin position="26"/>
        <end position="192"/>
    </location>
</feature>
<keyword evidence="4" id="KW-0732">Signal</keyword>
<dbReference type="Gene3D" id="1.25.40.20">
    <property type="entry name" value="Ankyrin repeat-containing domain"/>
    <property type="match status" value="2"/>
</dbReference>
<proteinExistence type="predicted"/>
<dbReference type="RefSeq" id="WP_212214263.1">
    <property type="nucleotide sequence ID" value="NZ_JAGUCO010000002.1"/>
</dbReference>
<dbReference type="PANTHER" id="PTHR24171">
    <property type="entry name" value="ANKYRIN REPEAT DOMAIN-CONTAINING PROTEIN 39-RELATED"/>
    <property type="match status" value="1"/>
</dbReference>
<dbReference type="SMART" id="SM00248">
    <property type="entry name" value="ANK"/>
    <property type="match status" value="2"/>
</dbReference>
<keyword evidence="2 3" id="KW-0040">ANK repeat</keyword>
<reference evidence="5 6" key="1">
    <citation type="journal article" date="2015" name="Int. J. Syst. Evol. Microbiol.">
        <title>Carboxylicivirga linearis sp. nov., isolated from a sea cucumber culture pond.</title>
        <authorList>
            <person name="Wang F.Q."/>
            <person name="Zhou Y.X."/>
            <person name="Lin X.Z."/>
            <person name="Chen G.J."/>
            <person name="Du Z.J."/>
        </authorList>
    </citation>
    <scope>NUCLEOTIDE SEQUENCE [LARGE SCALE GENOMIC DNA]</scope>
    <source>
        <strain evidence="5 6">FB218</strain>
    </source>
</reference>
<evidence type="ECO:0000313" key="5">
    <source>
        <dbReference type="EMBL" id="MBS2097624.1"/>
    </source>
</evidence>
<evidence type="ECO:0000256" key="1">
    <source>
        <dbReference type="ARBA" id="ARBA00022737"/>
    </source>
</evidence>
<feature type="repeat" description="ANK" evidence="3">
    <location>
        <begin position="75"/>
        <end position="107"/>
    </location>
</feature>
<dbReference type="InterPro" id="IPR002110">
    <property type="entry name" value="Ankyrin_rpt"/>
</dbReference>
<evidence type="ECO:0000256" key="2">
    <source>
        <dbReference type="ARBA" id="ARBA00023043"/>
    </source>
</evidence>
<dbReference type="PROSITE" id="PS50297">
    <property type="entry name" value="ANK_REP_REGION"/>
    <property type="match status" value="2"/>
</dbReference>
<name>A0ABS5JRY0_9BACT</name>
<protein>
    <submittedName>
        <fullName evidence="5">Ankyrin repeat domain-containing protein</fullName>
    </submittedName>
</protein>
<dbReference type="Proteomes" id="UP000708576">
    <property type="component" value="Unassembled WGS sequence"/>
</dbReference>
<keyword evidence="6" id="KW-1185">Reference proteome</keyword>
<keyword evidence="1" id="KW-0677">Repeat</keyword>
<dbReference type="PROSITE" id="PS50088">
    <property type="entry name" value="ANK_REPEAT"/>
    <property type="match status" value="2"/>
</dbReference>
<organism evidence="5 6">
    <name type="scientific">Carboxylicivirga linearis</name>
    <dbReference type="NCBI Taxonomy" id="1628157"/>
    <lineage>
        <taxon>Bacteria</taxon>
        <taxon>Pseudomonadati</taxon>
        <taxon>Bacteroidota</taxon>
        <taxon>Bacteroidia</taxon>
        <taxon>Marinilabiliales</taxon>
        <taxon>Marinilabiliaceae</taxon>
        <taxon>Carboxylicivirga</taxon>
    </lineage>
</organism>
<dbReference type="PROSITE" id="PS51257">
    <property type="entry name" value="PROKAR_LIPOPROTEIN"/>
    <property type="match status" value="1"/>
</dbReference>
<comment type="caution">
    <text evidence="5">The sequence shown here is derived from an EMBL/GenBank/DDBJ whole genome shotgun (WGS) entry which is preliminary data.</text>
</comment>
<dbReference type="Pfam" id="PF12796">
    <property type="entry name" value="Ank_2"/>
    <property type="match status" value="1"/>
</dbReference>
<dbReference type="EMBL" id="JAGUCO010000002">
    <property type="protein sequence ID" value="MBS2097624.1"/>
    <property type="molecule type" value="Genomic_DNA"/>
</dbReference>
<gene>
    <name evidence="5" type="ORF">KEM10_04985</name>
</gene>
<dbReference type="SUPFAM" id="SSF48403">
    <property type="entry name" value="Ankyrin repeat"/>
    <property type="match status" value="1"/>
</dbReference>
<sequence>MKTKMNVNRILVLMLLSLSMIGMQACNSVSQKEGKETHQTAKPSMDLPAAAFMGDVNAIKAHIAIGTDLNQKDQYGSTPLIIATTFNKIEAAQALIDGGADLNLKSADGSTALHTAAFFCRVEIAQYLLQKGADKTLKNSFGSTPVESVSGSFEDVKAIYEQLNRDLGPLGLRLDLNYLEATRPKMVVLLQK</sequence>
<dbReference type="InterPro" id="IPR036770">
    <property type="entry name" value="Ankyrin_rpt-contain_sf"/>
</dbReference>
<evidence type="ECO:0000256" key="3">
    <source>
        <dbReference type="PROSITE-ProRule" id="PRU00023"/>
    </source>
</evidence>
<accession>A0ABS5JRY0</accession>
<evidence type="ECO:0000313" key="6">
    <source>
        <dbReference type="Proteomes" id="UP000708576"/>
    </source>
</evidence>
<dbReference type="PANTHER" id="PTHR24171:SF8">
    <property type="entry name" value="BRCA1-ASSOCIATED RING DOMAIN PROTEIN 1"/>
    <property type="match status" value="1"/>
</dbReference>
<evidence type="ECO:0000256" key="4">
    <source>
        <dbReference type="SAM" id="SignalP"/>
    </source>
</evidence>
<feature type="repeat" description="ANK" evidence="3">
    <location>
        <begin position="108"/>
        <end position="140"/>
    </location>
</feature>